<evidence type="ECO:0000313" key="2">
    <source>
        <dbReference type="EMBL" id="MBB6110028.1"/>
    </source>
</evidence>
<feature type="transmembrane region" description="Helical" evidence="1">
    <location>
        <begin position="37"/>
        <end position="59"/>
    </location>
</feature>
<organism evidence="2 3">
    <name type="scientific">Mucilaginibacter lappiensis</name>
    <dbReference type="NCBI Taxonomy" id="354630"/>
    <lineage>
        <taxon>Bacteria</taxon>
        <taxon>Pseudomonadati</taxon>
        <taxon>Bacteroidota</taxon>
        <taxon>Sphingobacteriia</taxon>
        <taxon>Sphingobacteriales</taxon>
        <taxon>Sphingobacteriaceae</taxon>
        <taxon>Mucilaginibacter</taxon>
    </lineage>
</organism>
<feature type="transmembrane region" description="Helical" evidence="1">
    <location>
        <begin position="71"/>
        <end position="89"/>
    </location>
</feature>
<comment type="caution">
    <text evidence="2">The sequence shown here is derived from an EMBL/GenBank/DDBJ whole genome shotgun (WGS) entry which is preliminary data.</text>
</comment>
<evidence type="ECO:0000256" key="1">
    <source>
        <dbReference type="SAM" id="Phobius"/>
    </source>
</evidence>
<feature type="transmembrane region" description="Helical" evidence="1">
    <location>
        <begin position="7"/>
        <end position="31"/>
    </location>
</feature>
<reference evidence="2 3" key="1">
    <citation type="submission" date="2020-08" db="EMBL/GenBank/DDBJ databases">
        <title>Genomic Encyclopedia of Type Strains, Phase IV (KMG-V): Genome sequencing to study the core and pangenomes of soil and plant-associated prokaryotes.</title>
        <authorList>
            <person name="Whitman W."/>
        </authorList>
    </citation>
    <scope>NUCLEOTIDE SEQUENCE [LARGE SCALE GENOMIC DNA]</scope>
    <source>
        <strain evidence="2 3">ANJLi2</strain>
    </source>
</reference>
<gene>
    <name evidence="2" type="ORF">HDF23_002784</name>
</gene>
<dbReference type="Proteomes" id="UP000541583">
    <property type="component" value="Unassembled WGS sequence"/>
</dbReference>
<keyword evidence="1" id="KW-1133">Transmembrane helix</keyword>
<dbReference type="EMBL" id="JACHCB010000006">
    <property type="protein sequence ID" value="MBB6110028.1"/>
    <property type="molecule type" value="Genomic_DNA"/>
</dbReference>
<keyword evidence="1" id="KW-0812">Transmembrane</keyword>
<protein>
    <submittedName>
        <fullName evidence="2">Membrane protein YdbS with pleckstrin-like domain</fullName>
    </submittedName>
</protein>
<proteinExistence type="predicted"/>
<name>A0ABR6PJS8_9SPHI</name>
<evidence type="ECO:0000313" key="3">
    <source>
        <dbReference type="Proteomes" id="UP000541583"/>
    </source>
</evidence>
<sequence>MNKKIVFAYIINVPLTYVLVCIMGWMSYFIVNGNPTFFIPLRILLCIYFILHLIIIIAALRFFKLYKFKRFLIMGFESLIVFILLGILLHA</sequence>
<keyword evidence="1" id="KW-0472">Membrane</keyword>
<keyword evidence="3" id="KW-1185">Reference proteome</keyword>
<accession>A0ABR6PJS8</accession>